<comment type="cofactor">
    <cofactor evidence="1 4">
        <name>heme</name>
        <dbReference type="ChEBI" id="CHEBI:30413"/>
    </cofactor>
</comment>
<name>A0AAD4DD74_9FUNG</name>
<evidence type="ECO:0000256" key="2">
    <source>
        <dbReference type="ARBA" id="ARBA00022723"/>
    </source>
</evidence>
<dbReference type="InterPro" id="IPR002401">
    <property type="entry name" value="Cyt_P450_E_grp-I"/>
</dbReference>
<dbReference type="Proteomes" id="UP001194580">
    <property type="component" value="Unassembled WGS sequence"/>
</dbReference>
<reference evidence="7" key="1">
    <citation type="journal article" date="2020" name="Fungal Divers.">
        <title>Resolving the Mortierellaceae phylogeny through synthesis of multi-gene phylogenetics and phylogenomics.</title>
        <authorList>
            <person name="Vandepol N."/>
            <person name="Liber J."/>
            <person name="Desiro A."/>
            <person name="Na H."/>
            <person name="Kennedy M."/>
            <person name="Barry K."/>
            <person name="Grigoriev I.V."/>
            <person name="Miller A.N."/>
            <person name="O'Donnell K."/>
            <person name="Stajich J.E."/>
            <person name="Bonito G."/>
        </authorList>
    </citation>
    <scope>NUCLEOTIDE SEQUENCE</scope>
    <source>
        <strain evidence="7">NRRL 28262</strain>
    </source>
</reference>
<evidence type="ECO:0000256" key="6">
    <source>
        <dbReference type="SAM" id="Phobius"/>
    </source>
</evidence>
<keyword evidence="6" id="KW-0812">Transmembrane</keyword>
<dbReference type="InterPro" id="IPR001128">
    <property type="entry name" value="Cyt_P450"/>
</dbReference>
<evidence type="ECO:0000313" key="7">
    <source>
        <dbReference type="EMBL" id="KAG0274788.1"/>
    </source>
</evidence>
<evidence type="ECO:0000313" key="8">
    <source>
        <dbReference type="Proteomes" id="UP001194580"/>
    </source>
</evidence>
<sequence>MAVLSTLSNWTFLKALLEKYPRSLADLKKPRAIVRILATFVVLNGLRKLIYTRYFDRLSHLPSGLFAFTYFFTGVGVYTGRSHYFLPKTHERYGKVVRVGKFFQYPYTPNIVSIADKDAIHDILVASDYPKSEIHEGLELYKQHSLFSSRNKDFHKNRRRLVAPAFGLQYLRSLEPIMADCIHLLIQKIDELLKDPISVKNGAKVLPKGQINICSFMNRLSLDIIGETAFGESFDMVKDDNHPIPKQMAKSLKRSMQQTFNPWMRWFIPIDYTFIDFSVERVNVRRQAGEAGRRADLLQFLIDAQASERASGNGETGDEYADMIAGKLTDRAVQTEALVFLIAGSETSSTAITVALMFLVKNTKALKRLREELDQATASNPSGSLPTYDQVRKLPYLTACINESMRLRPVAATGLPREVTEDTVMGGQKIPKGTIVLAQIAQLHYNADYFPEPNKFVPERWIPEESPFPPVQDFTFYPFSAGTRNCVGKNFAMMEIRLILATILTMYDIEYVPGQREDYVQFITTAFATESYVIKMKRVSV</sequence>
<dbReference type="PANTHER" id="PTHR24305">
    <property type="entry name" value="CYTOCHROME P450"/>
    <property type="match status" value="1"/>
</dbReference>
<keyword evidence="6" id="KW-0472">Membrane</keyword>
<gene>
    <name evidence="7" type="ORF">BGZ95_009470</name>
</gene>
<keyword evidence="8" id="KW-1185">Reference proteome</keyword>
<accession>A0AAD4DD74</accession>
<organism evidence="7 8">
    <name type="scientific">Linnemannia exigua</name>
    <dbReference type="NCBI Taxonomy" id="604196"/>
    <lineage>
        <taxon>Eukaryota</taxon>
        <taxon>Fungi</taxon>
        <taxon>Fungi incertae sedis</taxon>
        <taxon>Mucoromycota</taxon>
        <taxon>Mortierellomycotina</taxon>
        <taxon>Mortierellomycetes</taxon>
        <taxon>Mortierellales</taxon>
        <taxon>Mortierellaceae</taxon>
        <taxon>Linnemannia</taxon>
    </lineage>
</organism>
<keyword evidence="2 4" id="KW-0479">Metal-binding</keyword>
<comment type="similarity">
    <text evidence="5">Belongs to the cytochrome P450 family.</text>
</comment>
<dbReference type="InterPro" id="IPR050121">
    <property type="entry name" value="Cytochrome_P450_monoxygenase"/>
</dbReference>
<dbReference type="PRINTS" id="PR00385">
    <property type="entry name" value="P450"/>
</dbReference>
<evidence type="ECO:0000256" key="4">
    <source>
        <dbReference type="PIRSR" id="PIRSR602401-1"/>
    </source>
</evidence>
<feature type="binding site" description="axial binding residue" evidence="4">
    <location>
        <position position="486"/>
    </location>
    <ligand>
        <name>heme</name>
        <dbReference type="ChEBI" id="CHEBI:30413"/>
    </ligand>
    <ligandPart>
        <name>Fe</name>
        <dbReference type="ChEBI" id="CHEBI:18248"/>
    </ligandPart>
</feature>
<feature type="transmembrane region" description="Helical" evidence="6">
    <location>
        <begin position="32"/>
        <end position="50"/>
    </location>
</feature>
<proteinExistence type="inferred from homology"/>
<keyword evidence="6" id="KW-1133">Transmembrane helix</keyword>
<evidence type="ECO:0008006" key="9">
    <source>
        <dbReference type="Google" id="ProtNLM"/>
    </source>
</evidence>
<dbReference type="SUPFAM" id="SSF48264">
    <property type="entry name" value="Cytochrome P450"/>
    <property type="match status" value="1"/>
</dbReference>
<comment type="caution">
    <text evidence="7">The sequence shown here is derived from an EMBL/GenBank/DDBJ whole genome shotgun (WGS) entry which is preliminary data.</text>
</comment>
<dbReference type="PRINTS" id="PR00463">
    <property type="entry name" value="EP450I"/>
</dbReference>
<keyword evidence="3 4" id="KW-0408">Iron</keyword>
<dbReference type="EMBL" id="JAAAIL010000561">
    <property type="protein sequence ID" value="KAG0274788.1"/>
    <property type="molecule type" value="Genomic_DNA"/>
</dbReference>
<dbReference type="Pfam" id="PF00067">
    <property type="entry name" value="p450"/>
    <property type="match status" value="1"/>
</dbReference>
<dbReference type="GO" id="GO:0004497">
    <property type="term" value="F:monooxygenase activity"/>
    <property type="evidence" value="ECO:0007669"/>
    <property type="project" value="UniProtKB-KW"/>
</dbReference>
<keyword evidence="4 5" id="KW-0349">Heme</keyword>
<protein>
    <recommendedName>
        <fullName evidence="9">Cytochrome P450</fullName>
    </recommendedName>
</protein>
<dbReference type="GO" id="GO:0016705">
    <property type="term" value="F:oxidoreductase activity, acting on paired donors, with incorporation or reduction of molecular oxygen"/>
    <property type="evidence" value="ECO:0007669"/>
    <property type="project" value="InterPro"/>
</dbReference>
<keyword evidence="5" id="KW-0503">Monooxygenase</keyword>
<dbReference type="PANTHER" id="PTHR24305:SF218">
    <property type="entry name" value="P450, PUTATIVE (EUROFUNG)-RELATED"/>
    <property type="match status" value="1"/>
</dbReference>
<dbReference type="GO" id="GO:0020037">
    <property type="term" value="F:heme binding"/>
    <property type="evidence" value="ECO:0007669"/>
    <property type="project" value="InterPro"/>
</dbReference>
<dbReference type="PROSITE" id="PS00086">
    <property type="entry name" value="CYTOCHROME_P450"/>
    <property type="match status" value="1"/>
</dbReference>
<dbReference type="InterPro" id="IPR036396">
    <property type="entry name" value="Cyt_P450_sf"/>
</dbReference>
<dbReference type="AlphaFoldDB" id="A0AAD4DD74"/>
<keyword evidence="5" id="KW-0560">Oxidoreductase</keyword>
<feature type="transmembrane region" description="Helical" evidence="6">
    <location>
        <begin position="62"/>
        <end position="80"/>
    </location>
</feature>
<dbReference type="InterPro" id="IPR017972">
    <property type="entry name" value="Cyt_P450_CS"/>
</dbReference>
<dbReference type="Gene3D" id="1.10.630.10">
    <property type="entry name" value="Cytochrome P450"/>
    <property type="match status" value="1"/>
</dbReference>
<dbReference type="GO" id="GO:0005506">
    <property type="term" value="F:iron ion binding"/>
    <property type="evidence" value="ECO:0007669"/>
    <property type="project" value="InterPro"/>
</dbReference>
<evidence type="ECO:0000256" key="1">
    <source>
        <dbReference type="ARBA" id="ARBA00001971"/>
    </source>
</evidence>
<evidence type="ECO:0000256" key="5">
    <source>
        <dbReference type="RuleBase" id="RU000461"/>
    </source>
</evidence>
<evidence type="ECO:0000256" key="3">
    <source>
        <dbReference type="ARBA" id="ARBA00023004"/>
    </source>
</evidence>